<accession>A0ABR7Q1E5</accession>
<gene>
    <name evidence="1" type="ORF">F6X42_39600</name>
</gene>
<sequence length="152" mass="17225">MWCAREIYERVSAHLLNQGAVSEDENGSCRLRGNNGRKCAVGSLISDEFYHPDIEGIGISYYRHAGDGKLLRALYASNVNAYDPDIVDPLCELEQVHDDASVDQWPHLLAVLGERYGIIRAKQVIDRTGHWRRERSRVVTAGDMWIDQAQGW</sequence>
<comment type="caution">
    <text evidence="1">The sequence shown here is derived from an EMBL/GenBank/DDBJ whole genome shotgun (WGS) entry which is preliminary data.</text>
</comment>
<dbReference type="Proteomes" id="UP000736373">
    <property type="component" value="Unassembled WGS sequence"/>
</dbReference>
<proteinExistence type="predicted"/>
<organism evidence="1 2">
    <name type="scientific">Paraburkholderia podalyriae</name>
    <dbReference type="NCBI Taxonomy" id="1938811"/>
    <lineage>
        <taxon>Bacteria</taxon>
        <taxon>Pseudomonadati</taxon>
        <taxon>Pseudomonadota</taxon>
        <taxon>Betaproteobacteria</taxon>
        <taxon>Burkholderiales</taxon>
        <taxon>Burkholderiaceae</taxon>
        <taxon>Paraburkholderia</taxon>
    </lineage>
</organism>
<protein>
    <submittedName>
        <fullName evidence="1">Uncharacterized protein</fullName>
    </submittedName>
</protein>
<dbReference type="EMBL" id="VZQQ01000093">
    <property type="protein sequence ID" value="MBC8752313.1"/>
    <property type="molecule type" value="Genomic_DNA"/>
</dbReference>
<evidence type="ECO:0000313" key="2">
    <source>
        <dbReference type="Proteomes" id="UP000736373"/>
    </source>
</evidence>
<evidence type="ECO:0000313" key="1">
    <source>
        <dbReference type="EMBL" id="MBC8752313.1"/>
    </source>
</evidence>
<keyword evidence="2" id="KW-1185">Reference proteome</keyword>
<reference evidence="1 2" key="1">
    <citation type="submission" date="2019-09" db="EMBL/GenBank/DDBJ databases">
        <title>Paraburkholderia podalyriae sp. nov., A South African Podalyria-associated rhizobium.</title>
        <authorList>
            <person name="Mavima L."/>
            <person name="Beukes C.W."/>
            <person name="Palmer M."/>
            <person name="De Meyer S.E."/>
            <person name="James E.K."/>
            <person name="Maluk M."/>
            <person name="Avontuur J.R."/>
            <person name="Chan W.Y."/>
            <person name="Venter S.N."/>
            <person name="Steenkamp E.T."/>
        </authorList>
    </citation>
    <scope>NUCLEOTIDE SEQUENCE [LARGE SCALE GENOMIC DNA]</scope>
    <source>
        <strain evidence="1 2">WC7.3b</strain>
    </source>
</reference>
<name>A0ABR7Q1E5_9BURK</name>